<sequence>MSLQSFLSVFRRGTLFPFSPSFVELERVKFQHIPQTSPAIMAFKQILSRALRSRPDQILSSPSAFSAARAFSSAPITATLFPGDGIGPEIAESVKQIFREAEVPIEWEEHYVGTEIDPRTQSFLTWESLESVRRNRVGLKGPMATPIGKGHRSLNLTLRKELNLYANVRPCYSLPGYKTRYDDVNLVTIRENTEGEYSGLEHQVVRGVVESLKIITRQASLRVAEYAFHYAKAHGRERVSAIHKANIMQKTDGLFLKCCREVAEKYPEITYEEVVIDNCCMMLVKNPALFDVLVMPNLYGDIISDLCAGLIGGLGLTPSCNIGEGGIALAEAVHGSAPDIAGKVSSIRPLLIFSHVFSKS</sequence>
<dbReference type="Proteomes" id="UP001154282">
    <property type="component" value="Unassembled WGS sequence"/>
</dbReference>
<dbReference type="GO" id="GO:0004449">
    <property type="term" value="F:isocitrate dehydrogenase (NAD+) activity"/>
    <property type="evidence" value="ECO:0007669"/>
    <property type="project" value="TreeGrafter"/>
</dbReference>
<keyword evidence="2" id="KW-0560">Oxidoreductase</keyword>
<dbReference type="Gene3D" id="3.40.718.10">
    <property type="entry name" value="Isopropylmalate Dehydrogenase"/>
    <property type="match status" value="1"/>
</dbReference>
<accession>A0AAV0GVZ2</accession>
<proteinExistence type="inferred from homology"/>
<dbReference type="GO" id="GO:0000287">
    <property type="term" value="F:magnesium ion binding"/>
    <property type="evidence" value="ECO:0007669"/>
    <property type="project" value="InterPro"/>
</dbReference>
<organism evidence="4 5">
    <name type="scientific">Linum tenue</name>
    <dbReference type="NCBI Taxonomy" id="586396"/>
    <lineage>
        <taxon>Eukaryota</taxon>
        <taxon>Viridiplantae</taxon>
        <taxon>Streptophyta</taxon>
        <taxon>Embryophyta</taxon>
        <taxon>Tracheophyta</taxon>
        <taxon>Spermatophyta</taxon>
        <taxon>Magnoliopsida</taxon>
        <taxon>eudicotyledons</taxon>
        <taxon>Gunneridae</taxon>
        <taxon>Pentapetalae</taxon>
        <taxon>rosids</taxon>
        <taxon>fabids</taxon>
        <taxon>Malpighiales</taxon>
        <taxon>Linaceae</taxon>
        <taxon>Linum</taxon>
    </lineage>
</organism>
<dbReference type="GO" id="GO:0005739">
    <property type="term" value="C:mitochondrion"/>
    <property type="evidence" value="ECO:0007669"/>
    <property type="project" value="TreeGrafter"/>
</dbReference>
<dbReference type="InterPro" id="IPR019818">
    <property type="entry name" value="IsoCit/isopropylmalate_DH_CS"/>
</dbReference>
<comment type="similarity">
    <text evidence="1">Belongs to the isocitrate and isopropylmalate dehydrogenases family.</text>
</comment>
<comment type="caution">
    <text evidence="4">The sequence shown here is derived from an EMBL/GenBank/DDBJ whole genome shotgun (WGS) entry which is preliminary data.</text>
</comment>
<protein>
    <recommendedName>
        <fullName evidence="3">Isopropylmalate dehydrogenase-like domain-containing protein</fullName>
    </recommendedName>
</protein>
<evidence type="ECO:0000259" key="3">
    <source>
        <dbReference type="SMART" id="SM01329"/>
    </source>
</evidence>
<gene>
    <name evidence="4" type="ORF">LITE_LOCUS1363</name>
</gene>
<dbReference type="PANTHER" id="PTHR11835:SF34">
    <property type="entry name" value="ISOCITRATE DEHYDROGENASE [NAD] SUBUNIT ALPHA, MITOCHONDRIAL"/>
    <property type="match status" value="1"/>
</dbReference>
<dbReference type="SUPFAM" id="SSF53659">
    <property type="entry name" value="Isocitrate/Isopropylmalate dehydrogenase-like"/>
    <property type="match status" value="1"/>
</dbReference>
<dbReference type="AlphaFoldDB" id="A0AAV0GVZ2"/>
<feature type="domain" description="Isopropylmalate dehydrogenase-like" evidence="3">
    <location>
        <begin position="77"/>
        <end position="359"/>
    </location>
</feature>
<name>A0AAV0GVZ2_9ROSI</name>
<evidence type="ECO:0000256" key="1">
    <source>
        <dbReference type="ARBA" id="ARBA00007769"/>
    </source>
</evidence>
<dbReference type="PROSITE" id="PS00470">
    <property type="entry name" value="IDH_IMDH"/>
    <property type="match status" value="1"/>
</dbReference>
<dbReference type="SMART" id="SM01329">
    <property type="entry name" value="Iso_dh"/>
    <property type="match status" value="1"/>
</dbReference>
<dbReference type="GO" id="GO:0006099">
    <property type="term" value="P:tricarboxylic acid cycle"/>
    <property type="evidence" value="ECO:0007669"/>
    <property type="project" value="TreeGrafter"/>
</dbReference>
<dbReference type="GO" id="GO:0051287">
    <property type="term" value="F:NAD binding"/>
    <property type="evidence" value="ECO:0007669"/>
    <property type="project" value="InterPro"/>
</dbReference>
<dbReference type="EMBL" id="CAMGYJ010000002">
    <property type="protein sequence ID" value="CAI0377177.1"/>
    <property type="molecule type" value="Genomic_DNA"/>
</dbReference>
<dbReference type="Pfam" id="PF00180">
    <property type="entry name" value="Iso_dh"/>
    <property type="match status" value="1"/>
</dbReference>
<evidence type="ECO:0000313" key="4">
    <source>
        <dbReference type="EMBL" id="CAI0377177.1"/>
    </source>
</evidence>
<keyword evidence="5" id="KW-1185">Reference proteome</keyword>
<dbReference type="PANTHER" id="PTHR11835">
    <property type="entry name" value="DECARBOXYLATING DEHYDROGENASES-ISOCITRATE, ISOPROPYLMALATE, TARTRATE"/>
    <property type="match status" value="1"/>
</dbReference>
<evidence type="ECO:0000256" key="2">
    <source>
        <dbReference type="ARBA" id="ARBA00023002"/>
    </source>
</evidence>
<reference evidence="4" key="1">
    <citation type="submission" date="2022-08" db="EMBL/GenBank/DDBJ databases">
        <authorList>
            <person name="Gutierrez-Valencia J."/>
        </authorList>
    </citation>
    <scope>NUCLEOTIDE SEQUENCE</scope>
</reference>
<evidence type="ECO:0000313" key="5">
    <source>
        <dbReference type="Proteomes" id="UP001154282"/>
    </source>
</evidence>
<dbReference type="InterPro" id="IPR024084">
    <property type="entry name" value="IsoPropMal-DH-like_dom"/>
</dbReference>
<dbReference type="GO" id="GO:0006102">
    <property type="term" value="P:isocitrate metabolic process"/>
    <property type="evidence" value="ECO:0007669"/>
    <property type="project" value="TreeGrafter"/>
</dbReference>